<accession>A0A0V1N1T2</accession>
<dbReference type="Proteomes" id="UP000054843">
    <property type="component" value="Unassembled WGS sequence"/>
</dbReference>
<dbReference type="AlphaFoldDB" id="A0A0V1N1T2"/>
<sequence>MRGKEFNDDDSTSKAANNSSNSNNENNVEEISDQEFKIITNTTDMQICSVARKTISKEFKRKLTGGSFHLNELWKIAKLSLWKRGFFAFDDLSIRSRKQTSRRIVGVGIG</sequence>
<proteinExistence type="predicted"/>
<name>A0A0V1N1T2_9BILA</name>
<evidence type="ECO:0000313" key="2">
    <source>
        <dbReference type="EMBL" id="KRZ77981.1"/>
    </source>
</evidence>
<dbReference type="EMBL" id="JYDO01000015">
    <property type="protein sequence ID" value="KRZ77981.1"/>
    <property type="molecule type" value="Genomic_DNA"/>
</dbReference>
<evidence type="ECO:0000313" key="3">
    <source>
        <dbReference type="Proteomes" id="UP000054843"/>
    </source>
</evidence>
<organism evidence="2 3">
    <name type="scientific">Trichinella papuae</name>
    <dbReference type="NCBI Taxonomy" id="268474"/>
    <lineage>
        <taxon>Eukaryota</taxon>
        <taxon>Metazoa</taxon>
        <taxon>Ecdysozoa</taxon>
        <taxon>Nematoda</taxon>
        <taxon>Enoplea</taxon>
        <taxon>Dorylaimia</taxon>
        <taxon>Trichinellida</taxon>
        <taxon>Trichinellidae</taxon>
        <taxon>Trichinella</taxon>
    </lineage>
</organism>
<feature type="compositionally biased region" description="Low complexity" evidence="1">
    <location>
        <begin position="17"/>
        <end position="26"/>
    </location>
</feature>
<comment type="caution">
    <text evidence="2">The sequence shown here is derived from an EMBL/GenBank/DDBJ whole genome shotgun (WGS) entry which is preliminary data.</text>
</comment>
<keyword evidence="3" id="KW-1185">Reference proteome</keyword>
<feature type="region of interest" description="Disordered" evidence="1">
    <location>
        <begin position="1"/>
        <end position="30"/>
    </location>
</feature>
<protein>
    <submittedName>
        <fullName evidence="2">Uncharacterized protein</fullName>
    </submittedName>
</protein>
<reference evidence="2 3" key="1">
    <citation type="submission" date="2015-01" db="EMBL/GenBank/DDBJ databases">
        <title>Evolution of Trichinella species and genotypes.</title>
        <authorList>
            <person name="Korhonen P.K."/>
            <person name="Edoardo P."/>
            <person name="Giuseppe L.R."/>
            <person name="Gasser R.B."/>
        </authorList>
    </citation>
    <scope>NUCLEOTIDE SEQUENCE [LARGE SCALE GENOMIC DNA]</scope>
    <source>
        <strain evidence="2">ISS1980</strain>
    </source>
</reference>
<evidence type="ECO:0000256" key="1">
    <source>
        <dbReference type="SAM" id="MobiDB-lite"/>
    </source>
</evidence>
<gene>
    <name evidence="2" type="ORF">T10_6803</name>
</gene>